<evidence type="ECO:0000313" key="2">
    <source>
        <dbReference type="EMBL" id="KRX18324.1"/>
    </source>
</evidence>
<sequence length="191" mass="21586">MLSFVAKNGIIESILLIEAIWPRSVEDNNLRHRYEVLRIGDEVNLICKRTVDDFRMIAAIKQIHNIPNLDDHQLKAEKKQVESNESIEETKQDEQAEEAIAKSNANDVIETLVELTVTGSEFERDEETEAAERVCAVLETAGMTYLVARMWKNGKKETNMKDLSDQPAPSGSTATLKRDVLEKMLDPSSKN</sequence>
<evidence type="ECO:0000313" key="3">
    <source>
        <dbReference type="Proteomes" id="UP000054630"/>
    </source>
</evidence>
<proteinExistence type="predicted"/>
<dbReference type="OrthoDB" id="10423292at2759"/>
<organism evidence="2 3">
    <name type="scientific">Trichinella nelsoni</name>
    <dbReference type="NCBI Taxonomy" id="6336"/>
    <lineage>
        <taxon>Eukaryota</taxon>
        <taxon>Metazoa</taxon>
        <taxon>Ecdysozoa</taxon>
        <taxon>Nematoda</taxon>
        <taxon>Enoplea</taxon>
        <taxon>Dorylaimia</taxon>
        <taxon>Trichinellida</taxon>
        <taxon>Trichinellidae</taxon>
        <taxon>Trichinella</taxon>
    </lineage>
</organism>
<name>A0A0V0RV48_9BILA</name>
<protein>
    <submittedName>
        <fullName evidence="2">Uncharacterized protein</fullName>
    </submittedName>
</protein>
<feature type="region of interest" description="Disordered" evidence="1">
    <location>
        <begin position="158"/>
        <end position="191"/>
    </location>
</feature>
<gene>
    <name evidence="2" type="ORF">T07_9734</name>
</gene>
<dbReference type="Proteomes" id="UP000054630">
    <property type="component" value="Unassembled WGS sequence"/>
</dbReference>
<reference evidence="2 3" key="1">
    <citation type="submission" date="2015-01" db="EMBL/GenBank/DDBJ databases">
        <title>Evolution of Trichinella species and genotypes.</title>
        <authorList>
            <person name="Korhonen P.K."/>
            <person name="Edoardo P."/>
            <person name="Giuseppe L.R."/>
            <person name="Gasser R.B."/>
        </authorList>
    </citation>
    <scope>NUCLEOTIDE SEQUENCE [LARGE SCALE GENOMIC DNA]</scope>
    <source>
        <strain evidence="2">ISS37</strain>
    </source>
</reference>
<keyword evidence="3" id="KW-1185">Reference proteome</keyword>
<evidence type="ECO:0000256" key="1">
    <source>
        <dbReference type="SAM" id="MobiDB-lite"/>
    </source>
</evidence>
<accession>A0A0V0RV48</accession>
<dbReference type="EMBL" id="JYDL01000074">
    <property type="protein sequence ID" value="KRX18324.1"/>
    <property type="molecule type" value="Genomic_DNA"/>
</dbReference>
<feature type="compositionally biased region" description="Basic and acidic residues" evidence="1">
    <location>
        <begin position="176"/>
        <end position="185"/>
    </location>
</feature>
<dbReference type="AlphaFoldDB" id="A0A0V0RV48"/>
<comment type="caution">
    <text evidence="2">The sequence shown here is derived from an EMBL/GenBank/DDBJ whole genome shotgun (WGS) entry which is preliminary data.</text>
</comment>